<dbReference type="SUPFAM" id="SSF53686">
    <property type="entry name" value="Tryptophan synthase beta subunit-like PLP-dependent enzymes"/>
    <property type="match status" value="1"/>
</dbReference>
<dbReference type="PANTHER" id="PTHR43780">
    <property type="entry name" value="1-AMINOCYCLOPROPANE-1-CARBOXYLATE DEAMINASE-RELATED"/>
    <property type="match status" value="1"/>
</dbReference>
<proteinExistence type="inferred from homology"/>
<feature type="domain" description="Tryptophan synthase beta chain-like PALP" evidence="4">
    <location>
        <begin position="34"/>
        <end position="303"/>
    </location>
</feature>
<accession>A0ABV0AKK8</accession>
<dbReference type="Proteomes" id="UP001447516">
    <property type="component" value="Unassembled WGS sequence"/>
</dbReference>
<comment type="cofactor">
    <cofactor evidence="1">
        <name>pyridoxal 5'-phosphate</name>
        <dbReference type="ChEBI" id="CHEBI:597326"/>
    </cofactor>
</comment>
<dbReference type="Gene3D" id="3.40.50.1100">
    <property type="match status" value="2"/>
</dbReference>
<dbReference type="InterPro" id="IPR001926">
    <property type="entry name" value="TrpB-like_PALP"/>
</dbReference>
<comment type="similarity">
    <text evidence="2">Belongs to the ACC deaminase/D-cysteine desulfhydrase family.</text>
</comment>
<evidence type="ECO:0000256" key="3">
    <source>
        <dbReference type="ARBA" id="ARBA00022898"/>
    </source>
</evidence>
<comment type="caution">
    <text evidence="5">The sequence shown here is derived from an EMBL/GenBank/DDBJ whole genome shotgun (WGS) entry which is preliminary data.</text>
</comment>
<dbReference type="RefSeq" id="WP_346225857.1">
    <property type="nucleotide sequence ID" value="NZ_JBDJAW010000007.1"/>
</dbReference>
<dbReference type="Pfam" id="PF00291">
    <property type="entry name" value="PALP"/>
    <property type="match status" value="1"/>
</dbReference>
<dbReference type="EMBL" id="JBDJAW010000007">
    <property type="protein sequence ID" value="MEN3535839.1"/>
    <property type="molecule type" value="Genomic_DNA"/>
</dbReference>
<evidence type="ECO:0000259" key="4">
    <source>
        <dbReference type="Pfam" id="PF00291"/>
    </source>
</evidence>
<sequence length="305" mass="34240">MSGDTTDWPDGAENIGSLFRLPSPVEELMDSRLEARGVRLLLKRDDLINPDISGNKWRKLKYNIQAARRRGYKQLLTFGGAYSNHIRATAAAGFFFGLQTVGIIRGEKHLPLNPLLAYAVEHGMLLDYMDRQTYRRKNESEVIESLRERFGDFYLIPEGGSNELALQGCAEIPNEITQDFDFICCPCGTGGTLAGIAAGLRGKQEAIGFAVLKGADWLNNDVLHLQEGAYGGPQGRWRINLDYHFGGYAKTKPELWLFIKDFEERHGLCLDWLYVGKMMYGIFDLVERRIFEPGTTIVAVITGPI</sequence>
<keyword evidence="6" id="KW-1185">Reference proteome</keyword>
<organism evidence="5 6">
    <name type="scientific">Microbispora maris</name>
    <dbReference type="NCBI Taxonomy" id="3144104"/>
    <lineage>
        <taxon>Bacteria</taxon>
        <taxon>Bacillati</taxon>
        <taxon>Actinomycetota</taxon>
        <taxon>Actinomycetes</taxon>
        <taxon>Streptosporangiales</taxon>
        <taxon>Streptosporangiaceae</taxon>
        <taxon>Microbispora</taxon>
    </lineage>
</organism>
<evidence type="ECO:0000313" key="6">
    <source>
        <dbReference type="Proteomes" id="UP001447516"/>
    </source>
</evidence>
<gene>
    <name evidence="5" type="ORF">AAH991_12045</name>
</gene>
<evidence type="ECO:0000256" key="2">
    <source>
        <dbReference type="ARBA" id="ARBA00008639"/>
    </source>
</evidence>
<dbReference type="PANTHER" id="PTHR43780:SF2">
    <property type="entry name" value="1-AMINOCYCLOPROPANE-1-CARBOXYLATE DEAMINASE-RELATED"/>
    <property type="match status" value="1"/>
</dbReference>
<evidence type="ECO:0000313" key="5">
    <source>
        <dbReference type="EMBL" id="MEN3535839.1"/>
    </source>
</evidence>
<keyword evidence="3" id="KW-0663">Pyridoxal phosphate</keyword>
<protein>
    <submittedName>
        <fullName evidence="5">Pyridoxal-phosphate dependent enzyme</fullName>
    </submittedName>
</protein>
<dbReference type="InterPro" id="IPR027278">
    <property type="entry name" value="ACCD_DCysDesulf"/>
</dbReference>
<dbReference type="InterPro" id="IPR036052">
    <property type="entry name" value="TrpB-like_PALP_sf"/>
</dbReference>
<evidence type="ECO:0000256" key="1">
    <source>
        <dbReference type="ARBA" id="ARBA00001933"/>
    </source>
</evidence>
<name>A0ABV0AKK8_9ACTN</name>
<reference evidence="5 6" key="1">
    <citation type="submission" date="2024-05" db="EMBL/GenBank/DDBJ databases">
        <title>Microbispora sp.ZYX-F-249.</title>
        <authorList>
            <person name="Xie H."/>
        </authorList>
    </citation>
    <scope>NUCLEOTIDE SEQUENCE [LARGE SCALE GENOMIC DNA]</scope>
    <source>
        <strain evidence="5 6">ZYX-F-249</strain>
    </source>
</reference>
<dbReference type="PIRSF" id="PIRSF006278">
    <property type="entry name" value="ACCD_DCysDesulf"/>
    <property type="match status" value="1"/>
</dbReference>